<reference evidence="1 2" key="1">
    <citation type="journal article" date="2016" name="Proc. Natl. Acad. Sci. U.S.A.">
        <title>Lipid metabolic changes in an early divergent fungus govern the establishment of a mutualistic symbiosis with endobacteria.</title>
        <authorList>
            <person name="Lastovetsky O.A."/>
            <person name="Gaspar M.L."/>
            <person name="Mondo S.J."/>
            <person name="LaButti K.M."/>
            <person name="Sandor L."/>
            <person name="Grigoriev I.V."/>
            <person name="Henry S.A."/>
            <person name="Pawlowska T.E."/>
        </authorList>
    </citation>
    <scope>NUCLEOTIDE SEQUENCE [LARGE SCALE GENOMIC DNA]</scope>
    <source>
        <strain evidence="1 2">ATCC 11559</strain>
    </source>
</reference>
<dbReference type="AlphaFoldDB" id="A0A0A1NAI1"/>
<dbReference type="Proteomes" id="UP000242381">
    <property type="component" value="Unassembled WGS sequence"/>
</dbReference>
<organism evidence="1 2">
    <name type="scientific">Rhizopus microsporus</name>
    <dbReference type="NCBI Taxonomy" id="58291"/>
    <lineage>
        <taxon>Eukaryota</taxon>
        <taxon>Fungi</taxon>
        <taxon>Fungi incertae sedis</taxon>
        <taxon>Mucoromycota</taxon>
        <taxon>Mucoromycotina</taxon>
        <taxon>Mucoromycetes</taxon>
        <taxon>Mucorales</taxon>
        <taxon>Mucorineae</taxon>
        <taxon>Rhizopodaceae</taxon>
        <taxon>Rhizopus</taxon>
    </lineage>
</organism>
<protein>
    <submittedName>
        <fullName evidence="1">Uncharacterized protein</fullName>
    </submittedName>
</protein>
<gene>
    <name evidence="1" type="ORF">BCV71DRAFT_124296</name>
</gene>
<dbReference type="VEuPathDB" id="FungiDB:BCV72DRAFT_331339"/>
<sequence length="160" mass="17192">MGIGSACSISLISGACSVSPYKALTRDANAIEPSICNDLASLIYESPHRRLLASREYLELDDVTELLLNKDWMHESQVNFACAQVLAGAVLMNVSNGEATLVNTVKVYGGTKLAGIHRELPLSSSMSTSQLNQCMSTSGHTSEVQETVPKLALSRKLVLH</sequence>
<accession>A0A0A1NAI1</accession>
<dbReference type="EMBL" id="KV921346">
    <property type="protein sequence ID" value="ORE17790.1"/>
    <property type="molecule type" value="Genomic_DNA"/>
</dbReference>
<evidence type="ECO:0000313" key="2">
    <source>
        <dbReference type="Proteomes" id="UP000242381"/>
    </source>
</evidence>
<name>A0A0A1NAI1_RHIZD</name>
<proteinExistence type="predicted"/>
<evidence type="ECO:0000313" key="1">
    <source>
        <dbReference type="EMBL" id="ORE17790.1"/>
    </source>
</evidence>